<protein>
    <recommendedName>
        <fullName evidence="3">Head decoration protein</fullName>
    </recommendedName>
</protein>
<name>A0ABU0FS25_9BACI</name>
<sequence length="103" mass="11022">MPYVKKQTAERINFLASARYQNFTEQISDAGVTANAEGRKIVPAGTIWPANDATAKGILFSDVDVTEGPQPGAVMVEGYVLEARLPVAPAALAKDALTKITFR</sequence>
<dbReference type="Proteomes" id="UP001242313">
    <property type="component" value="Unassembled WGS sequence"/>
</dbReference>
<evidence type="ECO:0000313" key="1">
    <source>
        <dbReference type="EMBL" id="MDQ0412717.1"/>
    </source>
</evidence>
<dbReference type="RefSeq" id="WP_307191306.1">
    <property type="nucleotide sequence ID" value="NZ_JAUSUN010000004.1"/>
</dbReference>
<accession>A0ABU0FS25</accession>
<keyword evidence="2" id="KW-1185">Reference proteome</keyword>
<evidence type="ECO:0008006" key="3">
    <source>
        <dbReference type="Google" id="ProtNLM"/>
    </source>
</evidence>
<comment type="caution">
    <text evidence="1">The sequence shown here is derived from an EMBL/GenBank/DDBJ whole genome shotgun (WGS) entry which is preliminary data.</text>
</comment>
<reference evidence="1 2" key="1">
    <citation type="submission" date="2023-07" db="EMBL/GenBank/DDBJ databases">
        <title>Genomic Encyclopedia of Type Strains, Phase IV (KMG-IV): sequencing the most valuable type-strain genomes for metagenomic binning, comparative biology and taxonomic classification.</title>
        <authorList>
            <person name="Goeker M."/>
        </authorList>
    </citation>
    <scope>NUCLEOTIDE SEQUENCE [LARGE SCALE GENOMIC DNA]</scope>
    <source>
        <strain evidence="1 2">DSM 19598</strain>
    </source>
</reference>
<proteinExistence type="predicted"/>
<evidence type="ECO:0000313" key="2">
    <source>
        <dbReference type="Proteomes" id="UP001242313"/>
    </source>
</evidence>
<gene>
    <name evidence="1" type="ORF">J2S25_000897</name>
</gene>
<dbReference type="EMBL" id="JAUSUN010000004">
    <property type="protein sequence ID" value="MDQ0412717.1"/>
    <property type="molecule type" value="Genomic_DNA"/>
</dbReference>
<organism evidence="1 2">
    <name type="scientific">Mesobacillus stamsii</name>
    <dbReference type="NCBI Taxonomy" id="225347"/>
    <lineage>
        <taxon>Bacteria</taxon>
        <taxon>Bacillati</taxon>
        <taxon>Bacillota</taxon>
        <taxon>Bacilli</taxon>
        <taxon>Bacillales</taxon>
        <taxon>Bacillaceae</taxon>
        <taxon>Mesobacillus</taxon>
    </lineage>
</organism>